<dbReference type="GO" id="GO:0003847">
    <property type="term" value="F:1-alkyl-2-acetylglycerophosphocholine esterase activity"/>
    <property type="evidence" value="ECO:0007669"/>
    <property type="project" value="TreeGrafter"/>
</dbReference>
<keyword evidence="2" id="KW-0442">Lipid degradation</keyword>
<keyword evidence="3" id="KW-0443">Lipid metabolism</keyword>
<feature type="region of interest" description="Disordered" evidence="4">
    <location>
        <begin position="334"/>
        <end position="353"/>
    </location>
</feature>
<protein>
    <recommendedName>
        <fullName evidence="7">Chlorophyllase</fullName>
    </recommendedName>
</protein>
<feature type="compositionally biased region" description="Polar residues" evidence="4">
    <location>
        <begin position="338"/>
        <end position="353"/>
    </location>
</feature>
<evidence type="ECO:0000313" key="5">
    <source>
        <dbReference type="EMBL" id="GII21033.1"/>
    </source>
</evidence>
<keyword evidence="1" id="KW-0378">Hydrolase</keyword>
<dbReference type="SUPFAM" id="SSF53474">
    <property type="entry name" value="alpha/beta-Hydrolases"/>
    <property type="match status" value="1"/>
</dbReference>
<dbReference type="Gene3D" id="3.40.50.1820">
    <property type="entry name" value="alpha/beta hydrolase"/>
    <property type="match status" value="1"/>
</dbReference>
<organism evidence="5 6">
    <name type="scientific">Planosporangium mesophilum</name>
    <dbReference type="NCBI Taxonomy" id="689768"/>
    <lineage>
        <taxon>Bacteria</taxon>
        <taxon>Bacillati</taxon>
        <taxon>Actinomycetota</taxon>
        <taxon>Actinomycetes</taxon>
        <taxon>Micromonosporales</taxon>
        <taxon>Micromonosporaceae</taxon>
        <taxon>Planosporangium</taxon>
    </lineage>
</organism>
<dbReference type="AlphaFoldDB" id="A0A8J3X1L9"/>
<dbReference type="GO" id="GO:0016042">
    <property type="term" value="P:lipid catabolic process"/>
    <property type="evidence" value="ECO:0007669"/>
    <property type="project" value="UniProtKB-KW"/>
</dbReference>
<sequence>MVRRPPRLTLFVSTGARAYSRPVHRRVLLRAMTALALAVPVGGCVESPSRRPPGGAPPTPQPATGAPGAAPASALPPLRGRPAPAKPFAVGVRDLALTRGADRPLPTTVWYPADGAPDGGTRPGAGVAPGRFPLVLLSHGLTGLPQALAPVAIRWAAAGFVVAAPAYPHTKYGAPRFDITDVANQPADASYVISEMLARDGREGDPFAGHLDTVAVAAAGHSAGAYTTTQMLSTQRDPRLRSAIVIAGGLLGGAYTGPVTPVLFVHGDADPTVSYRGGRAAYGAVPWPKAFLTMLGGDHGRYMARGGAGFQQMIETTTDFLRWSLYGDSRAKARLNGDGSSTGTSRWESAGLS</sequence>
<dbReference type="InterPro" id="IPR029058">
    <property type="entry name" value="AB_hydrolase_fold"/>
</dbReference>
<gene>
    <name evidence="5" type="ORF">Pme01_06300</name>
</gene>
<dbReference type="EMBL" id="BOON01000005">
    <property type="protein sequence ID" value="GII21033.1"/>
    <property type="molecule type" value="Genomic_DNA"/>
</dbReference>
<dbReference type="Proteomes" id="UP000599074">
    <property type="component" value="Unassembled WGS sequence"/>
</dbReference>
<evidence type="ECO:0000256" key="3">
    <source>
        <dbReference type="ARBA" id="ARBA00023098"/>
    </source>
</evidence>
<dbReference type="PANTHER" id="PTHR10272:SF0">
    <property type="entry name" value="PLATELET-ACTIVATING FACTOR ACETYLHYDROLASE"/>
    <property type="match status" value="1"/>
</dbReference>
<proteinExistence type="predicted"/>
<comment type="caution">
    <text evidence="5">The sequence shown here is derived from an EMBL/GenBank/DDBJ whole genome shotgun (WGS) entry which is preliminary data.</text>
</comment>
<evidence type="ECO:0000256" key="1">
    <source>
        <dbReference type="ARBA" id="ARBA00022801"/>
    </source>
</evidence>
<name>A0A8J3X1L9_9ACTN</name>
<evidence type="ECO:0000313" key="6">
    <source>
        <dbReference type="Proteomes" id="UP000599074"/>
    </source>
</evidence>
<keyword evidence="6" id="KW-1185">Reference proteome</keyword>
<evidence type="ECO:0000256" key="4">
    <source>
        <dbReference type="SAM" id="MobiDB-lite"/>
    </source>
</evidence>
<evidence type="ECO:0000256" key="2">
    <source>
        <dbReference type="ARBA" id="ARBA00022963"/>
    </source>
</evidence>
<feature type="region of interest" description="Disordered" evidence="4">
    <location>
        <begin position="46"/>
        <end position="80"/>
    </location>
</feature>
<evidence type="ECO:0008006" key="7">
    <source>
        <dbReference type="Google" id="ProtNLM"/>
    </source>
</evidence>
<feature type="compositionally biased region" description="Low complexity" evidence="4">
    <location>
        <begin position="62"/>
        <end position="80"/>
    </location>
</feature>
<reference evidence="5" key="1">
    <citation type="submission" date="2021-01" db="EMBL/GenBank/DDBJ databases">
        <title>Whole genome shotgun sequence of Planosporangium mesophilum NBRC 109066.</title>
        <authorList>
            <person name="Komaki H."/>
            <person name="Tamura T."/>
        </authorList>
    </citation>
    <scope>NUCLEOTIDE SEQUENCE</scope>
    <source>
        <strain evidence="5">NBRC 109066</strain>
    </source>
</reference>
<dbReference type="PANTHER" id="PTHR10272">
    <property type="entry name" value="PLATELET-ACTIVATING FACTOR ACETYLHYDROLASE"/>
    <property type="match status" value="1"/>
</dbReference>
<feature type="compositionally biased region" description="Pro residues" evidence="4">
    <location>
        <begin position="50"/>
        <end position="61"/>
    </location>
</feature>
<accession>A0A8J3X1L9</accession>